<dbReference type="PANTHER" id="PTHR33168">
    <property type="entry name" value="STRESS INDUCED PROTEIN-RELATED"/>
    <property type="match status" value="1"/>
</dbReference>
<dbReference type="EMBL" id="BPVZ01000025">
    <property type="protein sequence ID" value="GKV06575.1"/>
    <property type="molecule type" value="Genomic_DNA"/>
</dbReference>
<organism evidence="2 3">
    <name type="scientific">Rubroshorea leprosula</name>
    <dbReference type="NCBI Taxonomy" id="152421"/>
    <lineage>
        <taxon>Eukaryota</taxon>
        <taxon>Viridiplantae</taxon>
        <taxon>Streptophyta</taxon>
        <taxon>Embryophyta</taxon>
        <taxon>Tracheophyta</taxon>
        <taxon>Spermatophyta</taxon>
        <taxon>Magnoliopsida</taxon>
        <taxon>eudicotyledons</taxon>
        <taxon>Gunneridae</taxon>
        <taxon>Pentapetalae</taxon>
        <taxon>rosids</taxon>
        <taxon>malvids</taxon>
        <taxon>Malvales</taxon>
        <taxon>Dipterocarpaceae</taxon>
        <taxon>Rubroshorea</taxon>
    </lineage>
</organism>
<evidence type="ECO:0008006" key="4">
    <source>
        <dbReference type="Google" id="ProtNLM"/>
    </source>
</evidence>
<sequence>MDVRNWCNSGRETIRLGGSDDDDHNNRSLNSPSCFKSIGQQRWKLLWMKFKKEKKKFFESPETPSPHVPYDAYTYSQNFDYGCARNEPENLSRSFSARFAVPSRVF</sequence>
<feature type="region of interest" description="Disordered" evidence="1">
    <location>
        <begin position="1"/>
        <end position="31"/>
    </location>
</feature>
<proteinExistence type="predicted"/>
<dbReference type="AlphaFoldDB" id="A0AAV5J6Q9"/>
<protein>
    <recommendedName>
        <fullName evidence="4">Ycf15</fullName>
    </recommendedName>
</protein>
<evidence type="ECO:0000313" key="2">
    <source>
        <dbReference type="EMBL" id="GKV06575.1"/>
    </source>
</evidence>
<dbReference type="Proteomes" id="UP001054252">
    <property type="component" value="Unassembled WGS sequence"/>
</dbReference>
<evidence type="ECO:0000256" key="1">
    <source>
        <dbReference type="SAM" id="MobiDB-lite"/>
    </source>
</evidence>
<evidence type="ECO:0000313" key="3">
    <source>
        <dbReference type="Proteomes" id="UP001054252"/>
    </source>
</evidence>
<reference evidence="2 3" key="1">
    <citation type="journal article" date="2021" name="Commun. Biol.">
        <title>The genome of Shorea leprosula (Dipterocarpaceae) highlights the ecological relevance of drought in aseasonal tropical rainforests.</title>
        <authorList>
            <person name="Ng K.K.S."/>
            <person name="Kobayashi M.J."/>
            <person name="Fawcett J.A."/>
            <person name="Hatakeyama M."/>
            <person name="Paape T."/>
            <person name="Ng C.H."/>
            <person name="Ang C.C."/>
            <person name="Tnah L.H."/>
            <person name="Lee C.T."/>
            <person name="Nishiyama T."/>
            <person name="Sese J."/>
            <person name="O'Brien M.J."/>
            <person name="Copetti D."/>
            <person name="Mohd Noor M.I."/>
            <person name="Ong R.C."/>
            <person name="Putra M."/>
            <person name="Sireger I.Z."/>
            <person name="Indrioko S."/>
            <person name="Kosugi Y."/>
            <person name="Izuno A."/>
            <person name="Isagi Y."/>
            <person name="Lee S.L."/>
            <person name="Shimizu K.K."/>
        </authorList>
    </citation>
    <scope>NUCLEOTIDE SEQUENCE [LARGE SCALE GENOMIC DNA]</scope>
    <source>
        <strain evidence="2">214</strain>
    </source>
</reference>
<name>A0AAV5J6Q9_9ROSI</name>
<accession>A0AAV5J6Q9</accession>
<comment type="caution">
    <text evidence="2">The sequence shown here is derived from an EMBL/GenBank/DDBJ whole genome shotgun (WGS) entry which is preliminary data.</text>
</comment>
<keyword evidence="3" id="KW-1185">Reference proteome</keyword>
<feature type="compositionally biased region" description="Polar residues" evidence="1">
    <location>
        <begin position="1"/>
        <end position="11"/>
    </location>
</feature>
<gene>
    <name evidence="2" type="ORF">SLEP1_g18450</name>
</gene>